<keyword evidence="10" id="KW-0472">Membrane</keyword>
<comment type="caution">
    <text evidence="12">The sequence shown here is derived from an EMBL/GenBank/DDBJ whole genome shotgun (WGS) entry which is preliminary data.</text>
</comment>
<dbReference type="PANTHER" id="PTHR42878">
    <property type="entry name" value="TWO-COMPONENT HISTIDINE KINASE"/>
    <property type="match status" value="1"/>
</dbReference>
<evidence type="ECO:0000256" key="5">
    <source>
        <dbReference type="ARBA" id="ARBA00022741"/>
    </source>
</evidence>
<feature type="transmembrane region" description="Helical" evidence="10">
    <location>
        <begin position="6"/>
        <end position="25"/>
    </location>
</feature>
<feature type="transmembrane region" description="Helical" evidence="10">
    <location>
        <begin position="91"/>
        <end position="112"/>
    </location>
</feature>
<evidence type="ECO:0000256" key="9">
    <source>
        <dbReference type="SAM" id="Coils"/>
    </source>
</evidence>
<evidence type="ECO:0000256" key="4">
    <source>
        <dbReference type="ARBA" id="ARBA00022679"/>
    </source>
</evidence>
<evidence type="ECO:0000259" key="11">
    <source>
        <dbReference type="PROSITE" id="PS50109"/>
    </source>
</evidence>
<feature type="transmembrane region" description="Helical" evidence="10">
    <location>
        <begin position="37"/>
        <end position="54"/>
    </location>
</feature>
<protein>
    <recommendedName>
        <fullName evidence="2">histidine kinase</fullName>
        <ecNumber evidence="2">2.7.13.3</ecNumber>
    </recommendedName>
</protein>
<dbReference type="InterPro" id="IPR003661">
    <property type="entry name" value="HisK_dim/P_dom"/>
</dbReference>
<feature type="coiled-coil region" evidence="9">
    <location>
        <begin position="215"/>
        <end position="252"/>
    </location>
</feature>
<keyword evidence="5" id="KW-0547">Nucleotide-binding</keyword>
<sequence length="485" mass="54234">MLDLKTILIVSCAVASLQAVVWVFVWRAWRGLYELKFLAAGFFAIAIGLLMMITRGAEPAPANILATNMVIKLGLVLLAEGLARFLGQPRYSWIGISLLLFQFVTWSAALAITPDNIVIRIHTSTLFTVVMMSVMCLWLVRDRTQPALLRWITAGVLAEYMIASVVQSVIEYRLLPGFQSAPVLADRNAWYLLQGILFLIAFFACMLFMVNSRLSADLREKNKALIREVEERRRLESQLNASLEAEQALREEQADFMRVVSHEFRTPLAVIRNAADMIGLVGARSPEAMQERLSGIGEALNRLFSLIDRFMADDRENGFQPELMRVGSFIGDVQLHFDMTARGERLRFSIEDETVAFHADPDMLATVIINLIDNALKYSADDQPVHIAATKEHGSIVIEVRDHGRGIPKTELNKIGRRFYRASNTKTIAGTGLGLYTARRLLAYHGGALQLSPNGQRGLTAVMRVPLSHRQSHRHRTSVSEGMVA</sequence>
<evidence type="ECO:0000256" key="10">
    <source>
        <dbReference type="SAM" id="Phobius"/>
    </source>
</evidence>
<dbReference type="InterPro" id="IPR003594">
    <property type="entry name" value="HATPase_dom"/>
</dbReference>
<dbReference type="PROSITE" id="PS50109">
    <property type="entry name" value="HIS_KIN"/>
    <property type="match status" value="1"/>
</dbReference>
<dbReference type="RefSeq" id="WP_183657681.1">
    <property type="nucleotide sequence ID" value="NZ_JACIJG010000028.1"/>
</dbReference>
<dbReference type="SUPFAM" id="SSF47384">
    <property type="entry name" value="Homodimeric domain of signal transducing histidine kinase"/>
    <property type="match status" value="1"/>
</dbReference>
<evidence type="ECO:0000313" key="12">
    <source>
        <dbReference type="EMBL" id="MBB5704358.1"/>
    </source>
</evidence>
<accession>A0A7W9B192</accession>
<dbReference type="GO" id="GO:0007234">
    <property type="term" value="P:osmosensory signaling via phosphorelay pathway"/>
    <property type="evidence" value="ECO:0007669"/>
    <property type="project" value="TreeGrafter"/>
</dbReference>
<dbReference type="CDD" id="cd00082">
    <property type="entry name" value="HisKA"/>
    <property type="match status" value="1"/>
</dbReference>
<evidence type="ECO:0000313" key="13">
    <source>
        <dbReference type="Proteomes" id="UP000555546"/>
    </source>
</evidence>
<keyword evidence="4" id="KW-0808">Transferase</keyword>
<keyword evidence="7" id="KW-0067">ATP-binding</keyword>
<dbReference type="InterPro" id="IPR036890">
    <property type="entry name" value="HATPase_C_sf"/>
</dbReference>
<dbReference type="GO" id="GO:0030295">
    <property type="term" value="F:protein kinase activator activity"/>
    <property type="evidence" value="ECO:0007669"/>
    <property type="project" value="TreeGrafter"/>
</dbReference>
<keyword evidence="10" id="KW-0812">Transmembrane</keyword>
<feature type="transmembrane region" description="Helical" evidence="10">
    <location>
        <begin position="190"/>
        <end position="210"/>
    </location>
</feature>
<dbReference type="SMART" id="SM00387">
    <property type="entry name" value="HATPase_c"/>
    <property type="match status" value="1"/>
</dbReference>
<dbReference type="GO" id="GO:0005524">
    <property type="term" value="F:ATP binding"/>
    <property type="evidence" value="ECO:0007669"/>
    <property type="project" value="UniProtKB-KW"/>
</dbReference>
<reference evidence="12 13" key="1">
    <citation type="submission" date="2020-08" db="EMBL/GenBank/DDBJ databases">
        <title>Genomic Encyclopedia of Type Strains, Phase IV (KMG-IV): sequencing the most valuable type-strain genomes for metagenomic binning, comparative biology and taxonomic classification.</title>
        <authorList>
            <person name="Goeker M."/>
        </authorList>
    </citation>
    <scope>NUCLEOTIDE SEQUENCE [LARGE SCALE GENOMIC DNA]</scope>
    <source>
        <strain evidence="12 13">DSM 26944</strain>
    </source>
</reference>
<dbReference type="InterPro" id="IPR050351">
    <property type="entry name" value="BphY/WalK/GraS-like"/>
</dbReference>
<dbReference type="EC" id="2.7.13.3" evidence="2"/>
<evidence type="ECO:0000256" key="6">
    <source>
        <dbReference type="ARBA" id="ARBA00022777"/>
    </source>
</evidence>
<keyword evidence="8" id="KW-0902">Two-component regulatory system</keyword>
<feature type="transmembrane region" description="Helical" evidence="10">
    <location>
        <begin position="118"/>
        <end position="140"/>
    </location>
</feature>
<evidence type="ECO:0000256" key="1">
    <source>
        <dbReference type="ARBA" id="ARBA00000085"/>
    </source>
</evidence>
<dbReference type="InterPro" id="IPR036097">
    <property type="entry name" value="HisK_dim/P_sf"/>
</dbReference>
<keyword evidence="13" id="KW-1185">Reference proteome</keyword>
<organism evidence="12 13">
    <name type="scientific">Brucella daejeonensis</name>
    <dbReference type="NCBI Taxonomy" id="659015"/>
    <lineage>
        <taxon>Bacteria</taxon>
        <taxon>Pseudomonadati</taxon>
        <taxon>Pseudomonadota</taxon>
        <taxon>Alphaproteobacteria</taxon>
        <taxon>Hyphomicrobiales</taxon>
        <taxon>Brucellaceae</taxon>
        <taxon>Brucella/Ochrobactrum group</taxon>
        <taxon>Brucella</taxon>
    </lineage>
</organism>
<dbReference type="CDD" id="cd00075">
    <property type="entry name" value="HATPase"/>
    <property type="match status" value="1"/>
</dbReference>
<evidence type="ECO:0000256" key="3">
    <source>
        <dbReference type="ARBA" id="ARBA00022553"/>
    </source>
</evidence>
<keyword evidence="6 12" id="KW-0418">Kinase</keyword>
<dbReference type="EMBL" id="JACIJG010000028">
    <property type="protein sequence ID" value="MBB5704358.1"/>
    <property type="molecule type" value="Genomic_DNA"/>
</dbReference>
<dbReference type="GO" id="GO:0000155">
    <property type="term" value="F:phosphorelay sensor kinase activity"/>
    <property type="evidence" value="ECO:0007669"/>
    <property type="project" value="InterPro"/>
</dbReference>
<keyword evidence="10" id="KW-1133">Transmembrane helix</keyword>
<dbReference type="PRINTS" id="PR00344">
    <property type="entry name" value="BCTRLSENSOR"/>
</dbReference>
<keyword evidence="9" id="KW-0175">Coiled coil</keyword>
<comment type="catalytic activity">
    <reaction evidence="1">
        <text>ATP + protein L-histidine = ADP + protein N-phospho-L-histidine.</text>
        <dbReference type="EC" id="2.7.13.3"/>
    </reaction>
</comment>
<dbReference type="GO" id="GO:0000156">
    <property type="term" value="F:phosphorelay response regulator activity"/>
    <property type="evidence" value="ECO:0007669"/>
    <property type="project" value="TreeGrafter"/>
</dbReference>
<evidence type="ECO:0000256" key="2">
    <source>
        <dbReference type="ARBA" id="ARBA00012438"/>
    </source>
</evidence>
<dbReference type="SMART" id="SM00388">
    <property type="entry name" value="HisKA"/>
    <property type="match status" value="1"/>
</dbReference>
<proteinExistence type="predicted"/>
<feature type="transmembrane region" description="Helical" evidence="10">
    <location>
        <begin position="147"/>
        <end position="170"/>
    </location>
</feature>
<dbReference type="InterPro" id="IPR005467">
    <property type="entry name" value="His_kinase_dom"/>
</dbReference>
<name>A0A7W9B192_9HYPH</name>
<gene>
    <name evidence="12" type="ORF">FHS76_004275</name>
</gene>
<keyword evidence="3" id="KW-0597">Phosphoprotein</keyword>
<dbReference type="PANTHER" id="PTHR42878:SF7">
    <property type="entry name" value="SENSOR HISTIDINE KINASE GLRK"/>
    <property type="match status" value="1"/>
</dbReference>
<dbReference type="Pfam" id="PF02518">
    <property type="entry name" value="HATPase_c"/>
    <property type="match status" value="1"/>
</dbReference>
<dbReference type="Gene3D" id="3.30.565.10">
    <property type="entry name" value="Histidine kinase-like ATPase, C-terminal domain"/>
    <property type="match status" value="1"/>
</dbReference>
<dbReference type="Proteomes" id="UP000555546">
    <property type="component" value="Unassembled WGS sequence"/>
</dbReference>
<feature type="transmembrane region" description="Helical" evidence="10">
    <location>
        <begin position="60"/>
        <end position="79"/>
    </location>
</feature>
<dbReference type="Pfam" id="PF00512">
    <property type="entry name" value="HisKA"/>
    <property type="match status" value="1"/>
</dbReference>
<dbReference type="AlphaFoldDB" id="A0A7W9B192"/>
<dbReference type="InterPro" id="IPR004358">
    <property type="entry name" value="Sig_transdc_His_kin-like_C"/>
</dbReference>
<evidence type="ECO:0000256" key="8">
    <source>
        <dbReference type="ARBA" id="ARBA00023012"/>
    </source>
</evidence>
<dbReference type="Gene3D" id="1.10.287.130">
    <property type="match status" value="1"/>
</dbReference>
<dbReference type="SUPFAM" id="SSF55874">
    <property type="entry name" value="ATPase domain of HSP90 chaperone/DNA topoisomerase II/histidine kinase"/>
    <property type="match status" value="1"/>
</dbReference>
<feature type="domain" description="Histidine kinase" evidence="11">
    <location>
        <begin position="259"/>
        <end position="469"/>
    </location>
</feature>
<evidence type="ECO:0000256" key="7">
    <source>
        <dbReference type="ARBA" id="ARBA00022840"/>
    </source>
</evidence>